<gene>
    <name evidence="1" type="ORF">FRZ67_13690</name>
</gene>
<accession>A0A5B8VBK1</accession>
<evidence type="ECO:0000313" key="2">
    <source>
        <dbReference type="Proteomes" id="UP000321533"/>
    </source>
</evidence>
<protein>
    <submittedName>
        <fullName evidence="1">Uncharacterized protein</fullName>
    </submittedName>
</protein>
<proteinExistence type="predicted"/>
<keyword evidence="2" id="KW-1185">Reference proteome</keyword>
<organism evidence="1 2">
    <name type="scientific">Panacibacter ginsenosidivorans</name>
    <dbReference type="NCBI Taxonomy" id="1813871"/>
    <lineage>
        <taxon>Bacteria</taxon>
        <taxon>Pseudomonadati</taxon>
        <taxon>Bacteroidota</taxon>
        <taxon>Chitinophagia</taxon>
        <taxon>Chitinophagales</taxon>
        <taxon>Chitinophagaceae</taxon>
        <taxon>Panacibacter</taxon>
    </lineage>
</organism>
<dbReference type="KEGG" id="pgin:FRZ67_13690"/>
<sequence>MTYNEAKAEAEKYAGIIGKAMLNKMNFLDERKITSLLITPPKKLKMVFSDWWCNGNDNKKAIAKIDSDENFEVFVMSYYPSVEAVIYFLRLHKYIQLGN</sequence>
<dbReference type="AlphaFoldDB" id="A0A5B8VBK1"/>
<evidence type="ECO:0000313" key="1">
    <source>
        <dbReference type="EMBL" id="QEC68301.1"/>
    </source>
</evidence>
<dbReference type="EMBL" id="CP042435">
    <property type="protein sequence ID" value="QEC68301.1"/>
    <property type="molecule type" value="Genomic_DNA"/>
</dbReference>
<dbReference type="RefSeq" id="WP_147190168.1">
    <property type="nucleotide sequence ID" value="NZ_CP042435.1"/>
</dbReference>
<name>A0A5B8VBK1_9BACT</name>
<reference evidence="1 2" key="1">
    <citation type="journal article" date="2016" name="Int. J. Syst. Evol. Microbiol.">
        <title>Panacibacter ginsenosidivorans gen. nov., sp. nov., with ginsenoside converting activity isolated from soil of a ginseng field.</title>
        <authorList>
            <person name="Siddiqi M.Z."/>
            <person name="Muhammad Shafi S."/>
            <person name="Choi K.D."/>
            <person name="Im W.T."/>
        </authorList>
    </citation>
    <scope>NUCLEOTIDE SEQUENCE [LARGE SCALE GENOMIC DNA]</scope>
    <source>
        <strain evidence="1 2">Gsoil1550</strain>
    </source>
</reference>
<dbReference type="Proteomes" id="UP000321533">
    <property type="component" value="Chromosome"/>
</dbReference>